<sequence length="633" mass="67991">MEEHGELPASTAVAGASRPAVVPRRQVLTGIAAAALLGPVSTLLGPGRSGADPARGRRVAVFGGGPGGMAAAHELAERGFQVTLYDKNERLGGMVRAYTNPPGTSPYPFEMSAQHFILPSYAILPETLKRIPDGRGGSVFDRAAFIPDNPGVPAGSQGQRVPVAIGQTRLNVPLPLTAAAIRSMPVEKYPQYFLEAFAQLGGYTPADVALLASKTAAWITSGPARCRGQLDSMTLREFFRTDQMSPNAAWIPWGIEHSLGSDAKDQGGSANALKDFFIDPIFRTAEGRPGYYWGLNPAASSALPAGICFDGPETEVWFDPWARYLESHGASFNLRHTLTKLAIDNGRIVGATVRDPAGRAIEVQADFFVVAIPGDRMQSVFTPDLLAADNGLRDAWNVVPAYETGFQLFFRELDVTLGFIAPQDQWYMFLGGVNAIWQRDLRRYGNGEAAAALDIEIFSTSLFSVPGLVYGKPMLELTQEETLVELREFLIRYAGMADAFRPGNFVGWTPHTTLRWADSGWQVTDTRAGDALGNAGRSPRPAPISAIPNLFLAGGAVRNSTAVDSQESAMETARIAVNGILDQAGASEGRCWLPDYSPPKLLEGIRAEDDRRYAAGLPNVFDVIAPAPMPNGG</sequence>
<dbReference type="Gene3D" id="3.40.50.720">
    <property type="entry name" value="NAD(P)-binding Rossmann-like Domain"/>
    <property type="match status" value="1"/>
</dbReference>
<dbReference type="PANTHER" id="PTHR42923">
    <property type="entry name" value="PROTOPORPHYRINOGEN OXIDASE"/>
    <property type="match status" value="1"/>
</dbReference>
<feature type="domain" description="Amine oxidase" evidence="1">
    <location>
        <begin position="268"/>
        <end position="579"/>
    </location>
</feature>
<organism evidence="2 3">
    <name type="scientific">Nocardia brasiliensis</name>
    <dbReference type="NCBI Taxonomy" id="37326"/>
    <lineage>
        <taxon>Bacteria</taxon>
        <taxon>Bacillati</taxon>
        <taxon>Actinomycetota</taxon>
        <taxon>Actinomycetes</taxon>
        <taxon>Mycobacteriales</taxon>
        <taxon>Nocardiaceae</taxon>
        <taxon>Nocardia</taxon>
    </lineage>
</organism>
<dbReference type="InterPro" id="IPR036188">
    <property type="entry name" value="FAD/NAD-bd_sf"/>
</dbReference>
<proteinExistence type="predicted"/>
<reference evidence="2 3" key="1">
    <citation type="journal article" date="2019" name="ACS Chem. Biol.">
        <title>Identification and Mobilization of a Cryptic Antibiotic Biosynthesis Gene Locus from a Human-Pathogenic Nocardia Isolate.</title>
        <authorList>
            <person name="Herisse M."/>
            <person name="Ishida K."/>
            <person name="Porter J.L."/>
            <person name="Howden B."/>
            <person name="Hertweck C."/>
            <person name="Stinear T.P."/>
            <person name="Pidot S.J."/>
        </authorList>
    </citation>
    <scope>NUCLEOTIDE SEQUENCE [LARGE SCALE GENOMIC DNA]</scope>
    <source>
        <strain evidence="2 3">AUSMDU00024985</strain>
    </source>
</reference>
<dbReference type="PRINTS" id="PR00419">
    <property type="entry name" value="ADXRDTASE"/>
</dbReference>
<dbReference type="Proteomes" id="UP000501705">
    <property type="component" value="Chromosome"/>
</dbReference>
<name>A0A6G9XTI8_NOCBR</name>
<gene>
    <name evidence="2" type="ORF">F5X71_19765</name>
</gene>
<dbReference type="PROSITE" id="PS51318">
    <property type="entry name" value="TAT"/>
    <property type="match status" value="1"/>
</dbReference>
<dbReference type="InterPro" id="IPR002937">
    <property type="entry name" value="Amino_oxidase"/>
</dbReference>
<dbReference type="InterPro" id="IPR050464">
    <property type="entry name" value="Zeta_carotene_desat/Oxidored"/>
</dbReference>
<dbReference type="AlphaFoldDB" id="A0A6G9XTI8"/>
<protein>
    <submittedName>
        <fullName evidence="2">NAD(P)-binding protein</fullName>
    </submittedName>
</protein>
<dbReference type="InterPro" id="IPR006311">
    <property type="entry name" value="TAT_signal"/>
</dbReference>
<dbReference type="Pfam" id="PF13450">
    <property type="entry name" value="NAD_binding_8"/>
    <property type="match status" value="1"/>
</dbReference>
<evidence type="ECO:0000313" key="2">
    <source>
        <dbReference type="EMBL" id="QIS04271.1"/>
    </source>
</evidence>
<evidence type="ECO:0000259" key="1">
    <source>
        <dbReference type="Pfam" id="PF01593"/>
    </source>
</evidence>
<dbReference type="GO" id="GO:0016491">
    <property type="term" value="F:oxidoreductase activity"/>
    <property type="evidence" value="ECO:0007669"/>
    <property type="project" value="InterPro"/>
</dbReference>
<dbReference type="PANTHER" id="PTHR42923:SF46">
    <property type="entry name" value="AMINE OXIDASE"/>
    <property type="match status" value="1"/>
</dbReference>
<accession>A0A6G9XTI8</accession>
<dbReference type="SUPFAM" id="SSF51905">
    <property type="entry name" value="FAD/NAD(P)-binding domain"/>
    <property type="match status" value="1"/>
</dbReference>
<dbReference type="RefSeq" id="WP_167463389.1">
    <property type="nucleotide sequence ID" value="NZ_CP046171.1"/>
</dbReference>
<dbReference type="EMBL" id="CP046171">
    <property type="protein sequence ID" value="QIS04271.1"/>
    <property type="molecule type" value="Genomic_DNA"/>
</dbReference>
<dbReference type="Pfam" id="PF01593">
    <property type="entry name" value="Amino_oxidase"/>
    <property type="match status" value="1"/>
</dbReference>
<evidence type="ECO:0000313" key="3">
    <source>
        <dbReference type="Proteomes" id="UP000501705"/>
    </source>
</evidence>